<keyword evidence="9 12" id="KW-0862">Zinc</keyword>
<dbReference type="RefSeq" id="WP_149567793.1">
    <property type="nucleotide sequence ID" value="NZ_CP035807.1"/>
</dbReference>
<dbReference type="OrthoDB" id="9800865at2"/>
<keyword evidence="15" id="KW-1185">Reference proteome</keyword>
<keyword evidence="7 9" id="KW-0560">Oxidoreductase</keyword>
<dbReference type="InterPro" id="IPR002734">
    <property type="entry name" value="RibDG_C"/>
</dbReference>
<dbReference type="InterPro" id="IPR050765">
    <property type="entry name" value="Riboflavin_Biosynth_HTPR"/>
</dbReference>
<feature type="binding site" evidence="11">
    <location>
        <position position="186"/>
    </location>
    <ligand>
        <name>substrate</name>
    </ligand>
</feature>
<evidence type="ECO:0000256" key="9">
    <source>
        <dbReference type="PIRNR" id="PIRNR006769"/>
    </source>
</evidence>
<evidence type="ECO:0000256" key="4">
    <source>
        <dbReference type="ARBA" id="ARBA00005259"/>
    </source>
</evidence>
<evidence type="ECO:0000256" key="3">
    <source>
        <dbReference type="ARBA" id="ARBA00004910"/>
    </source>
</evidence>
<dbReference type="PANTHER" id="PTHR38011:SF7">
    <property type="entry name" value="2,5-DIAMINO-6-RIBOSYLAMINO-4(3H)-PYRIMIDINONE 5'-PHOSPHATE REDUCTASE"/>
    <property type="match status" value="1"/>
</dbReference>
<evidence type="ECO:0000256" key="6">
    <source>
        <dbReference type="ARBA" id="ARBA00022857"/>
    </source>
</evidence>
<dbReference type="InterPro" id="IPR016193">
    <property type="entry name" value="Cytidine_deaminase-like"/>
</dbReference>
<dbReference type="EC" id="3.5.4.26" evidence="9"/>
<keyword evidence="9 14" id="KW-0378">Hydrolase</keyword>
<feature type="binding site" evidence="11">
    <location>
        <position position="156"/>
    </location>
    <ligand>
        <name>NADP(+)</name>
        <dbReference type="ChEBI" id="CHEBI:58349"/>
    </ligand>
</feature>
<feature type="binding site" evidence="11">
    <location>
        <position position="209"/>
    </location>
    <ligand>
        <name>substrate</name>
    </ligand>
</feature>
<evidence type="ECO:0000256" key="10">
    <source>
        <dbReference type="PIRSR" id="PIRSR006769-1"/>
    </source>
</evidence>
<evidence type="ECO:0000256" key="5">
    <source>
        <dbReference type="ARBA" id="ARBA00007417"/>
    </source>
</evidence>
<dbReference type="Gene3D" id="3.40.140.10">
    <property type="entry name" value="Cytidine Deaminase, domain 2"/>
    <property type="match status" value="1"/>
</dbReference>
<reference evidence="14 15" key="1">
    <citation type="submission" date="2019-02" db="EMBL/GenBank/DDBJ databases">
        <authorList>
            <person name="Fomenkov A."/>
            <person name="Dubinina G."/>
            <person name="Grabovich M."/>
            <person name="Vincze T."/>
            <person name="Roberts R.J."/>
        </authorList>
    </citation>
    <scope>NUCLEOTIDE SEQUENCE [LARGE SCALE GENOMIC DNA]</scope>
    <source>
        <strain evidence="14 15">P</strain>
    </source>
</reference>
<dbReference type="CDD" id="cd01284">
    <property type="entry name" value="Riboflavin_deaminase-reductase"/>
    <property type="match status" value="1"/>
</dbReference>
<feature type="binding site" evidence="11">
    <location>
        <position position="198"/>
    </location>
    <ligand>
        <name>NADP(+)</name>
        <dbReference type="ChEBI" id="CHEBI:58349"/>
    </ligand>
</feature>
<dbReference type="AlphaFoldDB" id="A0A5C1QAP3"/>
<dbReference type="UniPathway" id="UPA00275">
    <property type="reaction ID" value="UER00401"/>
</dbReference>
<dbReference type="KEGG" id="sper:EW093_07475"/>
<comment type="cofactor">
    <cofactor evidence="9 12">
        <name>Zn(2+)</name>
        <dbReference type="ChEBI" id="CHEBI:29105"/>
    </cofactor>
    <text evidence="9 12">Binds 1 zinc ion.</text>
</comment>
<keyword evidence="6 9" id="KW-0521">NADP</keyword>
<dbReference type="NCBIfam" id="TIGR00326">
    <property type="entry name" value="eubact_ribD"/>
    <property type="match status" value="1"/>
</dbReference>
<feature type="active site" description="Proton donor" evidence="10">
    <location>
        <position position="51"/>
    </location>
</feature>
<dbReference type="GO" id="GO:0046872">
    <property type="term" value="F:metal ion binding"/>
    <property type="evidence" value="ECO:0007669"/>
    <property type="project" value="UniProtKB-KW"/>
</dbReference>
<comment type="similarity">
    <text evidence="5 9">In the C-terminal section; belongs to the HTP reductase family.</text>
</comment>
<evidence type="ECO:0000256" key="1">
    <source>
        <dbReference type="ARBA" id="ARBA00002151"/>
    </source>
</evidence>
<keyword evidence="9 12" id="KW-0479">Metal-binding</keyword>
<evidence type="ECO:0000256" key="2">
    <source>
        <dbReference type="ARBA" id="ARBA00004882"/>
    </source>
</evidence>
<name>A0A5C1QAP3_9SPIO</name>
<keyword evidence="9" id="KW-0686">Riboflavin biosynthesis</keyword>
<evidence type="ECO:0000256" key="12">
    <source>
        <dbReference type="PIRSR" id="PIRSR006769-3"/>
    </source>
</evidence>
<dbReference type="PIRSF" id="PIRSF006769">
    <property type="entry name" value="RibD"/>
    <property type="match status" value="1"/>
</dbReference>
<evidence type="ECO:0000256" key="8">
    <source>
        <dbReference type="ARBA" id="ARBA00023268"/>
    </source>
</evidence>
<comment type="catalytic activity">
    <reaction evidence="9">
        <text>5-amino-6-(5-phospho-D-ribitylamino)uracil + NADP(+) = 5-amino-6-(5-phospho-D-ribosylamino)uracil + NADPH + H(+)</text>
        <dbReference type="Rhea" id="RHEA:17845"/>
        <dbReference type="ChEBI" id="CHEBI:15378"/>
        <dbReference type="ChEBI" id="CHEBI:57783"/>
        <dbReference type="ChEBI" id="CHEBI:58349"/>
        <dbReference type="ChEBI" id="CHEBI:58421"/>
        <dbReference type="ChEBI" id="CHEBI:58453"/>
        <dbReference type="EC" id="1.1.1.193"/>
    </reaction>
</comment>
<dbReference type="GO" id="GO:0009231">
    <property type="term" value="P:riboflavin biosynthetic process"/>
    <property type="evidence" value="ECO:0007669"/>
    <property type="project" value="UniProtKB-UniPathway"/>
</dbReference>
<dbReference type="EC" id="1.1.1.193" evidence="9"/>
<evidence type="ECO:0000313" key="15">
    <source>
        <dbReference type="Proteomes" id="UP000323824"/>
    </source>
</evidence>
<evidence type="ECO:0000259" key="13">
    <source>
        <dbReference type="PROSITE" id="PS51747"/>
    </source>
</evidence>
<feature type="binding site" evidence="11">
    <location>
        <position position="170"/>
    </location>
    <ligand>
        <name>substrate</name>
    </ligand>
</feature>
<dbReference type="GO" id="GO:0008835">
    <property type="term" value="F:diaminohydroxyphosphoribosylaminopyrimidine deaminase activity"/>
    <property type="evidence" value="ECO:0007669"/>
    <property type="project" value="UniProtKB-EC"/>
</dbReference>
<dbReference type="PANTHER" id="PTHR38011">
    <property type="entry name" value="DIHYDROFOLATE REDUCTASE FAMILY PROTEIN (AFU_ORTHOLOGUE AFUA_8G06820)"/>
    <property type="match status" value="1"/>
</dbReference>
<keyword evidence="8" id="KW-0511">Multifunctional enzyme</keyword>
<dbReference type="Pfam" id="PF01872">
    <property type="entry name" value="RibD_C"/>
    <property type="match status" value="1"/>
</dbReference>
<evidence type="ECO:0000256" key="11">
    <source>
        <dbReference type="PIRSR" id="PIRSR006769-2"/>
    </source>
</evidence>
<evidence type="ECO:0000256" key="7">
    <source>
        <dbReference type="ARBA" id="ARBA00023002"/>
    </source>
</evidence>
<feature type="binding site" evidence="11">
    <location>
        <position position="206"/>
    </location>
    <ligand>
        <name>substrate</name>
    </ligand>
</feature>
<dbReference type="SUPFAM" id="SSF53597">
    <property type="entry name" value="Dihydrofolate reductase-like"/>
    <property type="match status" value="1"/>
</dbReference>
<reference evidence="14 15" key="2">
    <citation type="submission" date="2019-09" db="EMBL/GenBank/DDBJ databases">
        <title>Complete Genome Sequence and Methylome Analysis of free living Spirochaetas.</title>
        <authorList>
            <person name="Leshcheva N."/>
            <person name="Mikheeva N."/>
        </authorList>
    </citation>
    <scope>NUCLEOTIDE SEQUENCE [LARGE SCALE GENOMIC DNA]</scope>
    <source>
        <strain evidence="14 15">P</strain>
    </source>
</reference>
<feature type="binding site" evidence="11">
    <location>
        <position position="202"/>
    </location>
    <ligand>
        <name>NADP(+)</name>
        <dbReference type="ChEBI" id="CHEBI:58349"/>
    </ligand>
</feature>
<dbReference type="PROSITE" id="PS51747">
    <property type="entry name" value="CYT_DCMP_DEAMINASES_2"/>
    <property type="match status" value="1"/>
</dbReference>
<comment type="catalytic activity">
    <reaction evidence="9">
        <text>2,5-diamino-6-hydroxy-4-(5-phosphoribosylamino)-pyrimidine + H2O + H(+) = 5-amino-6-(5-phospho-D-ribosylamino)uracil + NH4(+)</text>
        <dbReference type="Rhea" id="RHEA:21868"/>
        <dbReference type="ChEBI" id="CHEBI:15377"/>
        <dbReference type="ChEBI" id="CHEBI:15378"/>
        <dbReference type="ChEBI" id="CHEBI:28938"/>
        <dbReference type="ChEBI" id="CHEBI:58453"/>
        <dbReference type="ChEBI" id="CHEBI:58614"/>
        <dbReference type="EC" id="3.5.4.26"/>
    </reaction>
</comment>
<sequence length="361" mass="40236">MDKYFMKRALDIALGGKGRVAPNPLVGALIVKNKKIISQGYHEKHGGKHAEINAIDSCSVPLNGATLYCNLEPCSSLYLGKKNPPCCDRIISSGISRVVIGQIDPNPMVSGKGVARLKEAGIDVIVGVLEKEALEINMGYNSLMEKGRPYVHLKWAQTLDGKIAANSGKSKWISSQTCRANTHYLRSKYDGILVGRTTYELDNPVLNTRYGYTPSPRPIVIDPLLKLSPKLNVFKRNPVIFCSQDTLEVDRKDRKGEYILLPGRKFQLNQILTSLKELGINSLFVEGGRELLTQFIRDEIWDRITIYIAPKILGDGMSPIGDLNIETPSKAINFKHIDMDIIENHTVFNGYREELVLCLPE</sequence>
<comment type="pathway">
    <text evidence="2 9">Cofactor biosynthesis; riboflavin biosynthesis; 5-amino-6-(D-ribitylamino)uracil from GTP: step 2/4.</text>
</comment>
<feature type="binding site" evidence="11">
    <location>
        <position position="172"/>
    </location>
    <ligand>
        <name>NADP(+)</name>
        <dbReference type="ChEBI" id="CHEBI:58349"/>
    </ligand>
</feature>
<dbReference type="InterPro" id="IPR002125">
    <property type="entry name" value="CMP_dCMP_dom"/>
</dbReference>
<dbReference type="InterPro" id="IPR004794">
    <property type="entry name" value="Eubact_RibD"/>
</dbReference>
<protein>
    <recommendedName>
        <fullName evidence="9">Riboflavin biosynthesis protein RibD</fullName>
    </recommendedName>
    <domain>
        <recommendedName>
            <fullName evidence="9">Diaminohydroxyphosphoribosylaminopyrimidine deaminase</fullName>
            <shortName evidence="9">DRAP deaminase</shortName>
            <ecNumber evidence="9">3.5.4.26</ecNumber>
        </recommendedName>
        <alternativeName>
            <fullName evidence="9">Riboflavin-specific deaminase</fullName>
        </alternativeName>
    </domain>
    <domain>
        <recommendedName>
            <fullName evidence="9">5-amino-6-(5-phosphoribosylamino)uracil reductase</fullName>
            <ecNumber evidence="9">1.1.1.193</ecNumber>
        </recommendedName>
        <alternativeName>
            <fullName evidence="9">HTP reductase</fullName>
        </alternativeName>
    </domain>
</protein>
<proteinExistence type="inferred from homology"/>
<organism evidence="14 15">
    <name type="scientific">Thiospirochaeta perfilievii</name>
    <dbReference type="NCBI Taxonomy" id="252967"/>
    <lineage>
        <taxon>Bacteria</taxon>
        <taxon>Pseudomonadati</taxon>
        <taxon>Spirochaetota</taxon>
        <taxon>Spirochaetia</taxon>
        <taxon>Spirochaetales</taxon>
        <taxon>Spirochaetaceae</taxon>
        <taxon>Thiospirochaeta</taxon>
    </lineage>
</organism>
<feature type="binding site" evidence="12">
    <location>
        <position position="74"/>
    </location>
    <ligand>
        <name>Zn(2+)</name>
        <dbReference type="ChEBI" id="CHEBI:29105"/>
        <note>catalytic</note>
    </ligand>
</feature>
<feature type="binding site" evidence="11">
    <location>
        <position position="286"/>
    </location>
    <ligand>
        <name>substrate</name>
    </ligand>
</feature>
<comment type="similarity">
    <text evidence="4 9">In the N-terminal section; belongs to the cytidine and deoxycytidylate deaminase family.</text>
</comment>
<feature type="binding site" evidence="12">
    <location>
        <position position="49"/>
    </location>
    <ligand>
        <name>Zn(2+)</name>
        <dbReference type="ChEBI" id="CHEBI:29105"/>
        <note>catalytic</note>
    </ligand>
</feature>
<feature type="binding site" evidence="12">
    <location>
        <position position="86"/>
    </location>
    <ligand>
        <name>Zn(2+)</name>
        <dbReference type="ChEBI" id="CHEBI:29105"/>
        <note>catalytic</note>
    </ligand>
</feature>
<dbReference type="EMBL" id="CP035807">
    <property type="protein sequence ID" value="QEN04547.1"/>
    <property type="molecule type" value="Genomic_DNA"/>
</dbReference>
<dbReference type="Gene3D" id="3.40.430.10">
    <property type="entry name" value="Dihydrofolate Reductase, subunit A"/>
    <property type="match status" value="1"/>
</dbReference>
<dbReference type="GO" id="GO:0008703">
    <property type="term" value="F:5-amino-6-(5-phosphoribosylamino)uracil reductase activity"/>
    <property type="evidence" value="ECO:0007669"/>
    <property type="project" value="UniProtKB-EC"/>
</dbReference>
<evidence type="ECO:0000313" key="14">
    <source>
        <dbReference type="EMBL" id="QEN04547.1"/>
    </source>
</evidence>
<comment type="pathway">
    <text evidence="3 9">Cofactor biosynthesis; riboflavin biosynthesis; 5-amino-6-(D-ribitylamino)uracil from GTP: step 3/4.</text>
</comment>
<dbReference type="SUPFAM" id="SSF53927">
    <property type="entry name" value="Cytidine deaminase-like"/>
    <property type="match status" value="1"/>
</dbReference>
<comment type="function">
    <text evidence="1 9">Converts 2,5-diamino-6-(ribosylamino)-4(3h)-pyrimidinone 5'-phosphate into 5-amino-6-(ribosylamino)-2,4(1h,3h)-pyrimidinedione 5'-phosphate.</text>
</comment>
<dbReference type="Proteomes" id="UP000323824">
    <property type="component" value="Chromosome"/>
</dbReference>
<dbReference type="InterPro" id="IPR024072">
    <property type="entry name" value="DHFR-like_dom_sf"/>
</dbReference>
<dbReference type="Pfam" id="PF00383">
    <property type="entry name" value="dCMP_cyt_deam_1"/>
    <property type="match status" value="1"/>
</dbReference>
<gene>
    <name evidence="14" type="primary">ribD</name>
    <name evidence="14" type="ORF">EW093_07475</name>
</gene>
<feature type="domain" description="CMP/dCMP-type deaminase" evidence="13">
    <location>
        <begin position="1"/>
        <end position="124"/>
    </location>
</feature>
<accession>A0A5C1QAP3</accession>